<dbReference type="GO" id="GO:0046983">
    <property type="term" value="F:protein dimerization activity"/>
    <property type="evidence" value="ECO:0007669"/>
    <property type="project" value="InterPro"/>
</dbReference>
<protein>
    <recommendedName>
        <fullName evidence="2">histidine kinase</fullName>
        <ecNumber evidence="2">2.7.13.3</ecNumber>
    </recommendedName>
</protein>
<dbReference type="STRING" id="1203190.GCA_000312345_01406"/>
<reference evidence="10 11" key="1">
    <citation type="submission" date="2016-10" db="EMBL/GenBank/DDBJ databases">
        <authorList>
            <person name="de Groot N.N."/>
        </authorList>
    </citation>
    <scope>NUCLEOTIDE SEQUENCE [LARGE SCALE GENOMIC DNA]</scope>
    <source>
        <strain evidence="10 11">DSM 45434</strain>
    </source>
</reference>
<evidence type="ECO:0000256" key="7">
    <source>
        <dbReference type="ARBA" id="ARBA00022840"/>
    </source>
</evidence>
<dbReference type="GO" id="GO:0005524">
    <property type="term" value="F:ATP binding"/>
    <property type="evidence" value="ECO:0007669"/>
    <property type="project" value="UniProtKB-KW"/>
</dbReference>
<dbReference type="PANTHER" id="PTHR24421:SF10">
    <property type="entry name" value="NITRATE_NITRITE SENSOR PROTEIN NARQ"/>
    <property type="match status" value="1"/>
</dbReference>
<dbReference type="Proteomes" id="UP000182237">
    <property type="component" value="Chromosome I"/>
</dbReference>
<dbReference type="AlphaFoldDB" id="A0A1H1R4Z9"/>
<dbReference type="Pfam" id="PF07730">
    <property type="entry name" value="HisKA_3"/>
    <property type="match status" value="1"/>
</dbReference>
<feature type="domain" description="Signal transduction histidine kinase subgroup 3 dimerisation and phosphoacceptor" evidence="9">
    <location>
        <begin position="96"/>
        <end position="163"/>
    </location>
</feature>
<organism evidence="10 11">
    <name type="scientific">Corynebacterium timonense</name>
    <dbReference type="NCBI Taxonomy" id="441500"/>
    <lineage>
        <taxon>Bacteria</taxon>
        <taxon>Bacillati</taxon>
        <taxon>Actinomycetota</taxon>
        <taxon>Actinomycetes</taxon>
        <taxon>Mycobacteriales</taxon>
        <taxon>Corynebacteriaceae</taxon>
        <taxon>Corynebacterium</taxon>
    </lineage>
</organism>
<evidence type="ECO:0000256" key="4">
    <source>
        <dbReference type="ARBA" id="ARBA00022679"/>
    </source>
</evidence>
<dbReference type="EC" id="2.7.13.3" evidence="2"/>
<keyword evidence="7" id="KW-0067">ATP-binding</keyword>
<dbReference type="InterPro" id="IPR036890">
    <property type="entry name" value="HATPase_C_sf"/>
</dbReference>
<evidence type="ECO:0000256" key="1">
    <source>
        <dbReference type="ARBA" id="ARBA00000085"/>
    </source>
</evidence>
<keyword evidence="5" id="KW-0547">Nucleotide-binding</keyword>
<gene>
    <name evidence="10" type="ORF">SAMN04488539_1416</name>
</gene>
<keyword evidence="6 10" id="KW-0418">Kinase</keyword>
<proteinExistence type="predicted"/>
<accession>A0A1H1R4Z9</accession>
<sequence length="288" mass="30451">MLWCAIVALLLSVGARGAYLYAGVIVASCLGLQLSAGQGAVRVVSETVAGALAAVAGPTLAGAVRQQRDEEQALRDTNRRLHAALTDSREPALTQERARVAATLHDGLGHRLTTIGMSLDYATRMVGTSPENAVSELRRARADVSAALEEMRATVRAMKPVTLVARDILATLRQLADSFRSTALNVEFESSGPHTGFFSEEQAVLMLRFTQEALTNVVRHSRADWVLIRVSGDGVVGADNGTGNVAAEDFGLTSLRERAASLGATISVEPHGGLDGGFRIALHLGEAR</sequence>
<dbReference type="GO" id="GO:0000155">
    <property type="term" value="F:phosphorelay sensor kinase activity"/>
    <property type="evidence" value="ECO:0007669"/>
    <property type="project" value="InterPro"/>
</dbReference>
<name>A0A1H1R4Z9_9CORY</name>
<evidence type="ECO:0000259" key="9">
    <source>
        <dbReference type="Pfam" id="PF07730"/>
    </source>
</evidence>
<dbReference type="Gene3D" id="1.20.5.1930">
    <property type="match status" value="1"/>
</dbReference>
<evidence type="ECO:0000256" key="5">
    <source>
        <dbReference type="ARBA" id="ARBA00022741"/>
    </source>
</evidence>
<keyword evidence="11" id="KW-1185">Reference proteome</keyword>
<dbReference type="EMBL" id="LT629765">
    <property type="protein sequence ID" value="SDS30827.1"/>
    <property type="molecule type" value="Genomic_DNA"/>
</dbReference>
<comment type="catalytic activity">
    <reaction evidence="1">
        <text>ATP + protein L-histidine = ADP + protein N-phospho-L-histidine.</text>
        <dbReference type="EC" id="2.7.13.3"/>
    </reaction>
</comment>
<evidence type="ECO:0000313" key="11">
    <source>
        <dbReference type="Proteomes" id="UP000182237"/>
    </source>
</evidence>
<dbReference type="eggNOG" id="COG4585">
    <property type="taxonomic scope" value="Bacteria"/>
</dbReference>
<evidence type="ECO:0000256" key="2">
    <source>
        <dbReference type="ARBA" id="ARBA00012438"/>
    </source>
</evidence>
<dbReference type="InterPro" id="IPR011712">
    <property type="entry name" value="Sig_transdc_His_kin_sub3_dim/P"/>
</dbReference>
<evidence type="ECO:0000313" key="10">
    <source>
        <dbReference type="EMBL" id="SDS30827.1"/>
    </source>
</evidence>
<evidence type="ECO:0000256" key="8">
    <source>
        <dbReference type="ARBA" id="ARBA00023012"/>
    </source>
</evidence>
<dbReference type="Gene3D" id="3.30.565.10">
    <property type="entry name" value="Histidine kinase-like ATPase, C-terminal domain"/>
    <property type="match status" value="1"/>
</dbReference>
<keyword evidence="3" id="KW-0597">Phosphoprotein</keyword>
<evidence type="ECO:0000256" key="3">
    <source>
        <dbReference type="ARBA" id="ARBA00022553"/>
    </source>
</evidence>
<dbReference type="GO" id="GO:0016020">
    <property type="term" value="C:membrane"/>
    <property type="evidence" value="ECO:0007669"/>
    <property type="project" value="InterPro"/>
</dbReference>
<dbReference type="PANTHER" id="PTHR24421">
    <property type="entry name" value="NITRATE/NITRITE SENSOR PROTEIN NARX-RELATED"/>
    <property type="match status" value="1"/>
</dbReference>
<dbReference type="InterPro" id="IPR050482">
    <property type="entry name" value="Sensor_HK_TwoCompSys"/>
</dbReference>
<keyword evidence="8" id="KW-0902">Two-component regulatory system</keyword>
<keyword evidence="4" id="KW-0808">Transferase</keyword>
<dbReference type="CDD" id="cd16917">
    <property type="entry name" value="HATPase_UhpB-NarQ-NarX-like"/>
    <property type="match status" value="1"/>
</dbReference>
<evidence type="ECO:0000256" key="6">
    <source>
        <dbReference type="ARBA" id="ARBA00022777"/>
    </source>
</evidence>